<keyword evidence="3" id="KW-1185">Reference proteome</keyword>
<dbReference type="Proteomes" id="UP000515873">
    <property type="component" value="Chromosome"/>
</dbReference>
<gene>
    <name evidence="2" type="ORF">H8F01_20740</name>
</gene>
<evidence type="ECO:0000313" key="2">
    <source>
        <dbReference type="EMBL" id="QNK01433.1"/>
    </source>
</evidence>
<dbReference type="KEGG" id="dtl:H8F01_20740"/>
<dbReference type="RefSeq" id="WP_187056895.1">
    <property type="nucleotide sequence ID" value="NZ_CP060412.1"/>
</dbReference>
<keyword evidence="1" id="KW-1133">Transmembrane helix</keyword>
<proteinExistence type="predicted"/>
<evidence type="ECO:0008006" key="4">
    <source>
        <dbReference type="Google" id="ProtNLM"/>
    </source>
</evidence>
<keyword evidence="1" id="KW-0812">Transmembrane</keyword>
<evidence type="ECO:0000256" key="1">
    <source>
        <dbReference type="SAM" id="Phobius"/>
    </source>
</evidence>
<feature type="transmembrane region" description="Helical" evidence="1">
    <location>
        <begin position="84"/>
        <end position="103"/>
    </location>
</feature>
<evidence type="ECO:0000313" key="3">
    <source>
        <dbReference type="Proteomes" id="UP000515873"/>
    </source>
</evidence>
<dbReference type="EMBL" id="CP060412">
    <property type="protein sequence ID" value="QNK01433.1"/>
    <property type="molecule type" value="Genomic_DNA"/>
</dbReference>
<organism evidence="2 3">
    <name type="scientific">Dyella telluris</name>
    <dbReference type="NCBI Taxonomy" id="2763498"/>
    <lineage>
        <taxon>Bacteria</taxon>
        <taxon>Pseudomonadati</taxon>
        <taxon>Pseudomonadota</taxon>
        <taxon>Gammaproteobacteria</taxon>
        <taxon>Lysobacterales</taxon>
        <taxon>Rhodanobacteraceae</taxon>
        <taxon>Dyella</taxon>
    </lineage>
</organism>
<sequence length="128" mass="13253">MQRLFSMFPVGLPGVGLLCLRLAAALSLWLAMQSTPLGFPAMEWVLEVAGFLLVIGLATPVVASISVLLGIYGVIESGGLAWECMGSTVLVALALALLGPGGYSVDGRLFGRKSVVLNGSGEPPVRKP</sequence>
<name>A0A7G8Q3S5_9GAMM</name>
<dbReference type="AlphaFoldDB" id="A0A7G8Q3S5"/>
<protein>
    <recommendedName>
        <fullName evidence="4">DoxX family protein</fullName>
    </recommendedName>
</protein>
<keyword evidence="1" id="KW-0472">Membrane</keyword>
<accession>A0A7G8Q3S5</accession>
<reference evidence="2 3" key="1">
    <citation type="submission" date="2020-08" db="EMBL/GenBank/DDBJ databases">
        <title>Dyella sp. G9 isolated from forest soil.</title>
        <authorList>
            <person name="Fu J."/>
            <person name="Qiu L."/>
        </authorList>
    </citation>
    <scope>NUCLEOTIDE SEQUENCE [LARGE SCALE GENOMIC DNA]</scope>
    <source>
        <strain evidence="2 3">G9</strain>
    </source>
</reference>
<feature type="transmembrane region" description="Helical" evidence="1">
    <location>
        <begin position="49"/>
        <end position="72"/>
    </location>
</feature>